<evidence type="ECO:0000256" key="5">
    <source>
        <dbReference type="ARBA" id="ARBA00023172"/>
    </source>
</evidence>
<protein>
    <recommendedName>
        <fullName evidence="6">Mutator family transposase</fullName>
    </recommendedName>
</protein>
<keyword evidence="4 6" id="KW-0238">DNA-binding</keyword>
<evidence type="ECO:0000313" key="8">
    <source>
        <dbReference type="EMBL" id="SPX55200.1"/>
    </source>
</evidence>
<dbReference type="PROSITE" id="PS01007">
    <property type="entry name" value="TRANSPOSASE_MUTATOR"/>
    <property type="match status" value="1"/>
</dbReference>
<keyword evidence="3 6" id="KW-0815">Transposition</keyword>
<dbReference type="GO" id="GO:0006313">
    <property type="term" value="P:DNA transposition"/>
    <property type="evidence" value="ECO:0007669"/>
    <property type="project" value="UniProtKB-UniRule"/>
</dbReference>
<dbReference type="NCBIfam" id="NF033543">
    <property type="entry name" value="transpos_IS256"/>
    <property type="match status" value="1"/>
</dbReference>
<keyword evidence="5 6" id="KW-0233">DNA recombination</keyword>
<evidence type="ECO:0000256" key="4">
    <source>
        <dbReference type="ARBA" id="ARBA00023125"/>
    </source>
</evidence>
<dbReference type="GO" id="GO:0003677">
    <property type="term" value="F:DNA binding"/>
    <property type="evidence" value="ECO:0007669"/>
    <property type="project" value="UniProtKB-UniRule"/>
</dbReference>
<dbReference type="InterPro" id="IPR001207">
    <property type="entry name" value="Transposase_mutator"/>
</dbReference>
<evidence type="ECO:0000256" key="6">
    <source>
        <dbReference type="RuleBase" id="RU365089"/>
    </source>
</evidence>
<dbReference type="AlphaFoldDB" id="A0A2X1SEY2"/>
<feature type="region of interest" description="Disordered" evidence="7">
    <location>
        <begin position="1"/>
        <end position="46"/>
    </location>
</feature>
<dbReference type="Proteomes" id="UP000251123">
    <property type="component" value="Unassembled WGS sequence"/>
</dbReference>
<keyword evidence="6" id="KW-0814">Transposable element</keyword>
<dbReference type="EMBL" id="UASN01000019">
    <property type="protein sequence ID" value="SPX55200.1"/>
    <property type="molecule type" value="Genomic_DNA"/>
</dbReference>
<dbReference type="Pfam" id="PF00872">
    <property type="entry name" value="Transposase_mut"/>
    <property type="match status" value="1"/>
</dbReference>
<evidence type="ECO:0000256" key="3">
    <source>
        <dbReference type="ARBA" id="ARBA00022578"/>
    </source>
</evidence>
<proteinExistence type="inferred from homology"/>
<evidence type="ECO:0000313" key="9">
    <source>
        <dbReference type="Proteomes" id="UP000251123"/>
    </source>
</evidence>
<dbReference type="PANTHER" id="PTHR33217">
    <property type="entry name" value="TRANSPOSASE FOR INSERTION SEQUENCE ELEMENT IS1081"/>
    <property type="match status" value="1"/>
</dbReference>
<accession>A0A2X1SEY2</accession>
<feature type="compositionally biased region" description="Basic and acidic residues" evidence="7">
    <location>
        <begin position="1"/>
        <end position="11"/>
    </location>
</feature>
<evidence type="ECO:0000256" key="7">
    <source>
        <dbReference type="SAM" id="MobiDB-lite"/>
    </source>
</evidence>
<evidence type="ECO:0000256" key="2">
    <source>
        <dbReference type="ARBA" id="ARBA00010961"/>
    </source>
</evidence>
<gene>
    <name evidence="8" type="ORF">NCTC9601_02373</name>
</gene>
<sequence length="360" mass="41079">MTHHLGYEKNQSRPGANSRNGYSTKTVITGDGPLELRTPRDRDGTFEPQLVKKNQTRITGMDNQILSLYAKGMTTREIAAAFKELYDADVSPALISKVTDAVMEQVVEWQNRPLDAVYPIVYLDCIVLKVRQDSRVINKSVFLALGINIEGQKELLGMWLAENEGAKFWLNVLTELKNRGLNDILIACVDGLKGFPDAINTVYPKARIQLCIVHMVRNSLRFVSWKDYKAVTRDLKAIYQAPTEEAGQQALEAFASAWDSRYPQISRSWQANWPNLTTFFAYPTDIRKVIYTTNAIESLNSVIRHAIKKRKVFPTDDSVKKVVWLAIQSASRKWTMPLKDWRMAMSRFIIEFGDRLDGHF</sequence>
<feature type="compositionally biased region" description="Polar residues" evidence="7">
    <location>
        <begin position="12"/>
        <end position="27"/>
    </location>
</feature>
<evidence type="ECO:0000256" key="1">
    <source>
        <dbReference type="ARBA" id="ARBA00002190"/>
    </source>
</evidence>
<comment type="similarity">
    <text evidence="2 6">Belongs to the transposase mutator family.</text>
</comment>
<organism evidence="8 9">
    <name type="scientific">Klebsiella pneumoniae</name>
    <dbReference type="NCBI Taxonomy" id="573"/>
    <lineage>
        <taxon>Bacteria</taxon>
        <taxon>Pseudomonadati</taxon>
        <taxon>Pseudomonadota</taxon>
        <taxon>Gammaproteobacteria</taxon>
        <taxon>Enterobacterales</taxon>
        <taxon>Enterobacteriaceae</taxon>
        <taxon>Klebsiella/Raoultella group</taxon>
        <taxon>Klebsiella</taxon>
        <taxon>Klebsiella pneumoniae complex</taxon>
    </lineage>
</organism>
<name>A0A2X1SEY2_KLEPN</name>
<comment type="function">
    <text evidence="1 6">Required for the transposition of the insertion element.</text>
</comment>
<dbReference type="PANTHER" id="PTHR33217:SF5">
    <property type="entry name" value="MUTATOR FAMILY TRANSPOSASE"/>
    <property type="match status" value="1"/>
</dbReference>
<dbReference type="GO" id="GO:0004803">
    <property type="term" value="F:transposase activity"/>
    <property type="evidence" value="ECO:0007669"/>
    <property type="project" value="UniProtKB-UniRule"/>
</dbReference>
<reference evidence="8 9" key="1">
    <citation type="submission" date="2018-06" db="EMBL/GenBank/DDBJ databases">
        <authorList>
            <consortium name="Pathogen Informatics"/>
            <person name="Doyle S."/>
        </authorList>
    </citation>
    <scope>NUCLEOTIDE SEQUENCE [LARGE SCALE GENOMIC DNA]</scope>
    <source>
        <strain evidence="8 9">NCTC9601</strain>
    </source>
</reference>